<dbReference type="AlphaFoldDB" id="A0A149TXH5"/>
<dbReference type="Proteomes" id="UP000075360">
    <property type="component" value="Unassembled WGS sequence"/>
</dbReference>
<protein>
    <submittedName>
        <fullName evidence="1">Uncharacterized protein</fullName>
    </submittedName>
</protein>
<reference evidence="1 2" key="1">
    <citation type="submission" date="2015-06" db="EMBL/GenBank/DDBJ databases">
        <title>Improved classification and identification of acetic acid bacteria using matrix-assisted laser desorption/ionization time-of-flight mass spectrometry; Gluconobacter nephelii and Gluconobacter uchimurae are later heterotypic synonyms of Gluconobacter japonicus and Gluconobacter oxydans, respectively.</title>
        <authorList>
            <person name="Li L."/>
            <person name="Cleenwerck I."/>
            <person name="De Vuyst L."/>
            <person name="Vandamme P."/>
        </authorList>
    </citation>
    <scope>NUCLEOTIDE SEQUENCE [LARGE SCALE GENOMIC DNA]</scope>
    <source>
        <strain evidence="1 2">LMG 23690</strain>
    </source>
</reference>
<accession>A0A149TXH5</accession>
<evidence type="ECO:0000313" key="1">
    <source>
        <dbReference type="EMBL" id="KXV57924.1"/>
    </source>
</evidence>
<proteinExistence type="predicted"/>
<evidence type="ECO:0000313" key="2">
    <source>
        <dbReference type="Proteomes" id="UP000075360"/>
    </source>
</evidence>
<dbReference type="PATRIC" id="fig|446692.4.peg.1752"/>
<organism evidence="1 2">
    <name type="scientific">Acetobacter senegalensis</name>
    <dbReference type="NCBI Taxonomy" id="446692"/>
    <lineage>
        <taxon>Bacteria</taxon>
        <taxon>Pseudomonadati</taxon>
        <taxon>Pseudomonadota</taxon>
        <taxon>Alphaproteobacteria</taxon>
        <taxon>Acetobacterales</taxon>
        <taxon>Acetobacteraceae</taxon>
        <taxon>Acetobacter</taxon>
    </lineage>
</organism>
<comment type="caution">
    <text evidence="1">The sequence shown here is derived from an EMBL/GenBank/DDBJ whole genome shotgun (WGS) entry which is preliminary data.</text>
</comment>
<dbReference type="EMBL" id="LHZU01000141">
    <property type="protein sequence ID" value="KXV57924.1"/>
    <property type="molecule type" value="Genomic_DNA"/>
</dbReference>
<sequence>MMKWVFIVSRETCRFSAQKEKSSSRSAFSPSHAGVTAQNAFCLLSILFVMPGADRTLFPFMTHRMVQETDTSP</sequence>
<name>A0A149TXH5_9PROT</name>
<gene>
    <name evidence="1" type="ORF">AD948_13110</name>
</gene>